<dbReference type="AlphaFoldDB" id="A0AA35SFY2"/>
<keyword evidence="2" id="KW-1185">Reference proteome</keyword>
<comment type="caution">
    <text evidence="1">The sequence shown here is derived from an EMBL/GenBank/DDBJ whole genome shotgun (WGS) entry which is preliminary data.</text>
</comment>
<gene>
    <name evidence="1" type="ORF">GBAR_LOCUS16632</name>
</gene>
<feature type="non-terminal residue" evidence="1">
    <location>
        <position position="1"/>
    </location>
</feature>
<organism evidence="1 2">
    <name type="scientific">Geodia barretti</name>
    <name type="common">Barrett's horny sponge</name>
    <dbReference type="NCBI Taxonomy" id="519541"/>
    <lineage>
        <taxon>Eukaryota</taxon>
        <taxon>Metazoa</taxon>
        <taxon>Porifera</taxon>
        <taxon>Demospongiae</taxon>
        <taxon>Heteroscleromorpha</taxon>
        <taxon>Tetractinellida</taxon>
        <taxon>Astrophorina</taxon>
        <taxon>Geodiidae</taxon>
        <taxon>Geodia</taxon>
    </lineage>
</organism>
<sequence length="43" mass="4867">NILVKVLENDTCQTILLEASRTFLQLQVASWTNSVNIICITPY</sequence>
<evidence type="ECO:0000313" key="2">
    <source>
        <dbReference type="Proteomes" id="UP001174909"/>
    </source>
</evidence>
<protein>
    <submittedName>
        <fullName evidence="1">Uncharacterized protein</fullName>
    </submittedName>
</protein>
<name>A0AA35SFY2_GEOBA</name>
<dbReference type="EMBL" id="CASHTH010002394">
    <property type="protein sequence ID" value="CAI8029263.1"/>
    <property type="molecule type" value="Genomic_DNA"/>
</dbReference>
<dbReference type="Proteomes" id="UP001174909">
    <property type="component" value="Unassembled WGS sequence"/>
</dbReference>
<reference evidence="1" key="1">
    <citation type="submission" date="2023-03" db="EMBL/GenBank/DDBJ databases">
        <authorList>
            <person name="Steffen K."/>
            <person name="Cardenas P."/>
        </authorList>
    </citation>
    <scope>NUCLEOTIDE SEQUENCE</scope>
</reference>
<evidence type="ECO:0000313" key="1">
    <source>
        <dbReference type="EMBL" id="CAI8029263.1"/>
    </source>
</evidence>
<proteinExistence type="predicted"/>
<accession>A0AA35SFY2</accession>